<comment type="caution">
    <text evidence="1">The sequence shown here is derived from an EMBL/GenBank/DDBJ whole genome shotgun (WGS) entry which is preliminary data.</text>
</comment>
<gene>
    <name evidence="1" type="ORF">ANN_02855</name>
</gene>
<dbReference type="EMBL" id="JAJSOF020000001">
    <property type="protein sequence ID" value="KAJ4451393.1"/>
    <property type="molecule type" value="Genomic_DNA"/>
</dbReference>
<keyword evidence="2" id="KW-1185">Reference proteome</keyword>
<proteinExistence type="predicted"/>
<sequence length="95" mass="11498">MWIWRRMERVKWADRIRTEAMLERNPGKNNSFKLSFGHKWQIVTKGGTRRLALQPEAYCAYQSYPVNDWVQTQYVVPELNLDYDMDDDYDDDDDM</sequence>
<accession>A0ABQ8TXL7</accession>
<protein>
    <submittedName>
        <fullName evidence="1">Uncharacterized protein</fullName>
    </submittedName>
</protein>
<name>A0ABQ8TXL7_PERAM</name>
<dbReference type="Proteomes" id="UP001148838">
    <property type="component" value="Unassembled WGS sequence"/>
</dbReference>
<evidence type="ECO:0000313" key="1">
    <source>
        <dbReference type="EMBL" id="KAJ4451393.1"/>
    </source>
</evidence>
<evidence type="ECO:0000313" key="2">
    <source>
        <dbReference type="Proteomes" id="UP001148838"/>
    </source>
</evidence>
<organism evidence="1 2">
    <name type="scientific">Periplaneta americana</name>
    <name type="common">American cockroach</name>
    <name type="synonym">Blatta americana</name>
    <dbReference type="NCBI Taxonomy" id="6978"/>
    <lineage>
        <taxon>Eukaryota</taxon>
        <taxon>Metazoa</taxon>
        <taxon>Ecdysozoa</taxon>
        <taxon>Arthropoda</taxon>
        <taxon>Hexapoda</taxon>
        <taxon>Insecta</taxon>
        <taxon>Pterygota</taxon>
        <taxon>Neoptera</taxon>
        <taxon>Polyneoptera</taxon>
        <taxon>Dictyoptera</taxon>
        <taxon>Blattodea</taxon>
        <taxon>Blattoidea</taxon>
        <taxon>Blattidae</taxon>
        <taxon>Blattinae</taxon>
        <taxon>Periplaneta</taxon>
    </lineage>
</organism>
<reference evidence="1 2" key="1">
    <citation type="journal article" date="2022" name="Allergy">
        <title>Genome assembly and annotation of Periplaneta americana reveal a comprehensive cockroach allergen profile.</title>
        <authorList>
            <person name="Wang L."/>
            <person name="Xiong Q."/>
            <person name="Saelim N."/>
            <person name="Wang L."/>
            <person name="Nong W."/>
            <person name="Wan A.T."/>
            <person name="Shi M."/>
            <person name="Liu X."/>
            <person name="Cao Q."/>
            <person name="Hui J.H.L."/>
            <person name="Sookrung N."/>
            <person name="Leung T.F."/>
            <person name="Tungtrongchitr A."/>
            <person name="Tsui S.K.W."/>
        </authorList>
    </citation>
    <scope>NUCLEOTIDE SEQUENCE [LARGE SCALE GENOMIC DNA]</scope>
    <source>
        <strain evidence="1">PWHHKU_190912</strain>
    </source>
</reference>